<evidence type="ECO:0000313" key="2">
    <source>
        <dbReference type="Proteomes" id="UP001341135"/>
    </source>
</evidence>
<keyword evidence="2" id="KW-1185">Reference proteome</keyword>
<reference evidence="1 2" key="1">
    <citation type="submission" date="2023-09" db="EMBL/GenBank/DDBJ databases">
        <title>Pyrofollis japonicus gen. nov. sp. nov., a novel member of the family Pyrodictiaceae isolated from the Iheya North hydrothermal field.</title>
        <authorList>
            <person name="Miyazaki U."/>
            <person name="Sanari M."/>
            <person name="Tame A."/>
            <person name="Kitajima M."/>
            <person name="Okamoto A."/>
            <person name="Sawayama S."/>
            <person name="Miyazaki J."/>
            <person name="Takai K."/>
            <person name="Nakagawa S."/>
        </authorList>
    </citation>
    <scope>NUCLEOTIDE SEQUENCE [LARGE SCALE GENOMIC DNA]</scope>
    <source>
        <strain evidence="1 2">AV2</strain>
    </source>
</reference>
<dbReference type="EMBL" id="AP028907">
    <property type="protein sequence ID" value="BES81618.1"/>
    <property type="molecule type" value="Genomic_DNA"/>
</dbReference>
<dbReference type="RefSeq" id="WP_338252852.1">
    <property type="nucleotide sequence ID" value="NZ_AP028907.1"/>
</dbReference>
<evidence type="ECO:0000313" key="1">
    <source>
        <dbReference type="EMBL" id="BES81618.1"/>
    </source>
</evidence>
<evidence type="ECO:0008006" key="3">
    <source>
        <dbReference type="Google" id="ProtNLM"/>
    </source>
</evidence>
<name>A0ABN6ZN14_9CREN</name>
<gene>
    <name evidence="1" type="ORF">PABY_11850</name>
</gene>
<protein>
    <recommendedName>
        <fullName evidence="3">DUF2797 domain-containing protein</fullName>
    </recommendedName>
</protein>
<dbReference type="GeneID" id="89289203"/>
<organism evidence="1 2">
    <name type="scientific">Pyrodictium abyssi</name>
    <dbReference type="NCBI Taxonomy" id="54256"/>
    <lineage>
        <taxon>Archaea</taxon>
        <taxon>Thermoproteota</taxon>
        <taxon>Thermoprotei</taxon>
        <taxon>Desulfurococcales</taxon>
        <taxon>Pyrodictiaceae</taxon>
        <taxon>Pyrodictium</taxon>
    </lineage>
</organism>
<sequence>MPVLRAVVFEAEPLGLFHAEARGSGLDSWLGGGPRVELDLEVSRVARVGLLVQEPPSRSVSVAWSPVIAVEGLGDLLCRFHEGPRGEPLSHRYCVNRAVTRDGYCVLHRGSWKALYERCAQGHEPACLEAHRLNPGEEFAVYVLDYGGSRVKVGLTQSWRLLWRIAEQPHVAAARVYEGGLLDARETEKRLGRMRLATEGAAARLEERFRLAAGALTRLQEEDGWTRAAERLARMLASLGLEGRFRAYAVAPREPGWLLSARRVADPVKLLGRRLRVVDYWAGVLAFRGEDGQVMAVHRRLLQHRLLRGVIREYR</sequence>
<proteinExistence type="predicted"/>
<dbReference type="Proteomes" id="UP001341135">
    <property type="component" value="Chromosome"/>
</dbReference>
<accession>A0ABN6ZN14</accession>